<dbReference type="NCBIfam" id="TIGR02147">
    <property type="entry name" value="Fsuc_second"/>
    <property type="match status" value="1"/>
</dbReference>
<gene>
    <name evidence="2" type="ORF">SAMN05661053_2602</name>
</gene>
<dbReference type="InterPro" id="IPR011873">
    <property type="entry name" value="CHP02147"/>
</dbReference>
<dbReference type="InterPro" id="IPR025537">
    <property type="entry name" value="DUF4423"/>
</dbReference>
<name>A0A380S916_FIBSU</name>
<dbReference type="Pfam" id="PF14394">
    <property type="entry name" value="DUF4423"/>
    <property type="match status" value="1"/>
</dbReference>
<evidence type="ECO:0000259" key="1">
    <source>
        <dbReference type="Pfam" id="PF14394"/>
    </source>
</evidence>
<reference evidence="2 3" key="1">
    <citation type="submission" date="2017-08" db="EMBL/GenBank/DDBJ databases">
        <authorList>
            <person name="de Groot N.N."/>
        </authorList>
    </citation>
    <scope>NUCLEOTIDE SEQUENCE [LARGE SCALE GENOMIC DNA]</scope>
    <source>
        <strain evidence="2 3">HM2</strain>
    </source>
</reference>
<organism evidence="2 3">
    <name type="scientific">Fibrobacter succinogenes</name>
    <name type="common">Bacteroides succinogenes</name>
    <dbReference type="NCBI Taxonomy" id="833"/>
    <lineage>
        <taxon>Bacteria</taxon>
        <taxon>Pseudomonadati</taxon>
        <taxon>Fibrobacterota</taxon>
        <taxon>Fibrobacteria</taxon>
        <taxon>Fibrobacterales</taxon>
        <taxon>Fibrobacteraceae</taxon>
        <taxon>Fibrobacter</taxon>
    </lineage>
</organism>
<feature type="domain" description="DUF4423" evidence="1">
    <location>
        <begin position="112"/>
        <end position="271"/>
    </location>
</feature>
<dbReference type="RefSeq" id="WP_109573467.1">
    <property type="nucleotide sequence ID" value="NZ_UHJL01000004.1"/>
</dbReference>
<dbReference type="AlphaFoldDB" id="A0A380S916"/>
<dbReference type="Proteomes" id="UP000255423">
    <property type="component" value="Unassembled WGS sequence"/>
</dbReference>
<proteinExistence type="predicted"/>
<accession>A0A380S916</accession>
<dbReference type="EMBL" id="UHJL01000004">
    <property type="protein sequence ID" value="SUQ25808.1"/>
    <property type="molecule type" value="Genomic_DNA"/>
</dbReference>
<protein>
    <submittedName>
        <fullName evidence="2">TIGR02147 family protein</fullName>
    </submittedName>
</protein>
<evidence type="ECO:0000313" key="2">
    <source>
        <dbReference type="EMBL" id="SUQ25808.1"/>
    </source>
</evidence>
<evidence type="ECO:0000313" key="3">
    <source>
        <dbReference type="Proteomes" id="UP000255423"/>
    </source>
</evidence>
<sequence>MCIALEHLFDYDDFRKFLQDYFEEQKKMRSVFSHRFFAAKAGFSSSSYCLNVIRGRFNLTPKSIEKISKAMEFEPLQKTYFEVLVQYNQAQQVAEREHAWNQIVQIRKQIEFTHVTTREQGYFEKWYYPIVRELAVSSDWDGDYRVLARSVVPQITTDEARDAVKKLLEWGLLKKEGGRYVETSQMLDASEIPPMALRRIRHEYMQHAMGAVESMPKNERFAAFTTLAMSEKSYNYAVEVLEEARKKIIARAANDSEVERVYEMMLVAFPMSKKIGKEAENEK</sequence>